<feature type="region of interest" description="Disordered" evidence="1">
    <location>
        <begin position="1"/>
        <end position="32"/>
    </location>
</feature>
<feature type="compositionally biased region" description="Basic and acidic residues" evidence="1">
    <location>
        <begin position="121"/>
        <end position="137"/>
    </location>
</feature>
<dbReference type="AlphaFoldDB" id="A0AAV7T806"/>
<evidence type="ECO:0000313" key="3">
    <source>
        <dbReference type="Proteomes" id="UP001066276"/>
    </source>
</evidence>
<organism evidence="2 3">
    <name type="scientific">Pleurodeles waltl</name>
    <name type="common">Iberian ribbed newt</name>
    <dbReference type="NCBI Taxonomy" id="8319"/>
    <lineage>
        <taxon>Eukaryota</taxon>
        <taxon>Metazoa</taxon>
        <taxon>Chordata</taxon>
        <taxon>Craniata</taxon>
        <taxon>Vertebrata</taxon>
        <taxon>Euteleostomi</taxon>
        <taxon>Amphibia</taxon>
        <taxon>Batrachia</taxon>
        <taxon>Caudata</taxon>
        <taxon>Salamandroidea</taxon>
        <taxon>Salamandridae</taxon>
        <taxon>Pleurodelinae</taxon>
        <taxon>Pleurodeles</taxon>
    </lineage>
</organism>
<proteinExistence type="predicted"/>
<evidence type="ECO:0000256" key="1">
    <source>
        <dbReference type="SAM" id="MobiDB-lite"/>
    </source>
</evidence>
<dbReference type="Proteomes" id="UP001066276">
    <property type="component" value="Chromosome 4_1"/>
</dbReference>
<accession>A0AAV7T806</accession>
<name>A0AAV7T806_PLEWA</name>
<comment type="caution">
    <text evidence="2">The sequence shown here is derived from an EMBL/GenBank/DDBJ whole genome shotgun (WGS) entry which is preliminary data.</text>
</comment>
<sequence>MPGDKGAGTHISGTQGEWHKPTRYWGDQEEDKMQSMQVKRFLGKLEDYGGPELDSDPQDLLGRARKLVARSGKIWVSNQVPGALQKDNTEPHDRATGASNRRAGRPQRQREACSWTVGTRAKGEEQAESTATRKETPVTHFNHGGQCNQL</sequence>
<feature type="region of interest" description="Disordered" evidence="1">
    <location>
        <begin position="79"/>
        <end position="150"/>
    </location>
</feature>
<protein>
    <submittedName>
        <fullName evidence="2">Uncharacterized protein</fullName>
    </submittedName>
</protein>
<reference evidence="2" key="1">
    <citation type="journal article" date="2022" name="bioRxiv">
        <title>Sequencing and chromosome-scale assembly of the giantPleurodeles waltlgenome.</title>
        <authorList>
            <person name="Brown T."/>
            <person name="Elewa A."/>
            <person name="Iarovenko S."/>
            <person name="Subramanian E."/>
            <person name="Araus A.J."/>
            <person name="Petzold A."/>
            <person name="Susuki M."/>
            <person name="Suzuki K.-i.T."/>
            <person name="Hayashi T."/>
            <person name="Toyoda A."/>
            <person name="Oliveira C."/>
            <person name="Osipova E."/>
            <person name="Leigh N.D."/>
            <person name="Simon A."/>
            <person name="Yun M.H."/>
        </authorList>
    </citation>
    <scope>NUCLEOTIDE SEQUENCE</scope>
    <source>
        <strain evidence="2">20211129_DDA</strain>
        <tissue evidence="2">Liver</tissue>
    </source>
</reference>
<dbReference type="EMBL" id="JANPWB010000007">
    <property type="protein sequence ID" value="KAJ1172320.1"/>
    <property type="molecule type" value="Genomic_DNA"/>
</dbReference>
<evidence type="ECO:0000313" key="2">
    <source>
        <dbReference type="EMBL" id="KAJ1172320.1"/>
    </source>
</evidence>
<gene>
    <name evidence="2" type="ORF">NDU88_004167</name>
</gene>
<keyword evidence="3" id="KW-1185">Reference proteome</keyword>